<dbReference type="OMA" id="NVEIEYT"/>
<keyword evidence="2" id="KW-0732">Signal</keyword>
<name>A0A803N6V2_CHEQI</name>
<accession>A0A803N6V2</accession>
<dbReference type="EnsemblPlants" id="AUR62041460-RA">
    <property type="protein sequence ID" value="AUR62041460-RA:cds"/>
    <property type="gene ID" value="AUR62041460"/>
</dbReference>
<evidence type="ECO:0000313" key="4">
    <source>
        <dbReference type="Proteomes" id="UP000596660"/>
    </source>
</evidence>
<keyword evidence="4" id="KW-1185">Reference proteome</keyword>
<organism evidence="3 4">
    <name type="scientific">Chenopodium quinoa</name>
    <name type="common">Quinoa</name>
    <dbReference type="NCBI Taxonomy" id="63459"/>
    <lineage>
        <taxon>Eukaryota</taxon>
        <taxon>Viridiplantae</taxon>
        <taxon>Streptophyta</taxon>
        <taxon>Embryophyta</taxon>
        <taxon>Tracheophyta</taxon>
        <taxon>Spermatophyta</taxon>
        <taxon>Magnoliopsida</taxon>
        <taxon>eudicotyledons</taxon>
        <taxon>Gunneridae</taxon>
        <taxon>Pentapetalae</taxon>
        <taxon>Caryophyllales</taxon>
        <taxon>Chenopodiaceae</taxon>
        <taxon>Chenopodioideae</taxon>
        <taxon>Atripliceae</taxon>
        <taxon>Chenopodium</taxon>
    </lineage>
</organism>
<dbReference type="Gramene" id="AUR62041460-RA">
    <property type="protein sequence ID" value="AUR62041460-RA:cds"/>
    <property type="gene ID" value="AUR62041460"/>
</dbReference>
<dbReference type="RefSeq" id="XP_021745448.1">
    <property type="nucleotide sequence ID" value="XM_021889756.1"/>
</dbReference>
<dbReference type="OrthoDB" id="1903945at2759"/>
<sequence length="175" mass="19702">MRPTLLLVFLVALHLLLCGAYGARLGKFAMKSATSQPTNLVRVHENNENTMKRLDDDQNNIIVDKKEISTEVKCKDDEDHCSSKGKYRKLITSTTIPTSSAKPIQENLDKEGKKMSTKRNDKAQTLSSSSIHHKYPSTAYALDKHKEIAPPEYENAMDMTVMDYSPAKKKPPIHN</sequence>
<feature type="region of interest" description="Disordered" evidence="1">
    <location>
        <begin position="94"/>
        <end position="132"/>
    </location>
</feature>
<protein>
    <submittedName>
        <fullName evidence="3">Uncharacterized protein</fullName>
    </submittedName>
</protein>
<feature type="signal peptide" evidence="2">
    <location>
        <begin position="1"/>
        <end position="22"/>
    </location>
</feature>
<proteinExistence type="predicted"/>
<dbReference type="Proteomes" id="UP000596660">
    <property type="component" value="Unplaced"/>
</dbReference>
<dbReference type="KEGG" id="cqi:110711384"/>
<evidence type="ECO:0000313" key="3">
    <source>
        <dbReference type="EnsemblPlants" id="AUR62041460-RA:cds"/>
    </source>
</evidence>
<evidence type="ECO:0000256" key="1">
    <source>
        <dbReference type="SAM" id="MobiDB-lite"/>
    </source>
</evidence>
<dbReference type="PANTHER" id="PTHR33743">
    <property type="entry name" value="PROTEIN GOLVEN 6-RELATED"/>
    <property type="match status" value="1"/>
</dbReference>
<feature type="chain" id="PRO_5031100744" evidence="2">
    <location>
        <begin position="23"/>
        <end position="175"/>
    </location>
</feature>
<reference evidence="3" key="2">
    <citation type="submission" date="2021-03" db="UniProtKB">
        <authorList>
            <consortium name="EnsemblPlants"/>
        </authorList>
    </citation>
    <scope>IDENTIFICATION</scope>
</reference>
<dbReference type="AlphaFoldDB" id="A0A803N6V2"/>
<feature type="compositionally biased region" description="Basic and acidic residues" evidence="1">
    <location>
        <begin position="107"/>
        <end position="122"/>
    </location>
</feature>
<dbReference type="GeneID" id="110711384"/>
<reference evidence="3" key="1">
    <citation type="journal article" date="2017" name="Nature">
        <title>The genome of Chenopodium quinoa.</title>
        <authorList>
            <person name="Jarvis D.E."/>
            <person name="Ho Y.S."/>
            <person name="Lightfoot D.J."/>
            <person name="Schmoeckel S.M."/>
            <person name="Li B."/>
            <person name="Borm T.J.A."/>
            <person name="Ohyanagi H."/>
            <person name="Mineta K."/>
            <person name="Michell C.T."/>
            <person name="Saber N."/>
            <person name="Kharbatia N.M."/>
            <person name="Rupper R.R."/>
            <person name="Sharp A.R."/>
            <person name="Dally N."/>
            <person name="Boughton B.A."/>
            <person name="Woo Y.H."/>
            <person name="Gao G."/>
            <person name="Schijlen E.G.W.M."/>
            <person name="Guo X."/>
            <person name="Momin A.A."/>
            <person name="Negrao S."/>
            <person name="Al-Babili S."/>
            <person name="Gehring C."/>
            <person name="Roessner U."/>
            <person name="Jung C."/>
            <person name="Murphy K."/>
            <person name="Arold S.T."/>
            <person name="Gojobori T."/>
            <person name="van der Linden C.G."/>
            <person name="van Loo E.N."/>
            <person name="Jellen E.N."/>
            <person name="Maughan P.J."/>
            <person name="Tester M."/>
        </authorList>
    </citation>
    <scope>NUCLEOTIDE SEQUENCE [LARGE SCALE GENOMIC DNA]</scope>
    <source>
        <strain evidence="3">cv. PI 614886</strain>
    </source>
</reference>
<evidence type="ECO:0000256" key="2">
    <source>
        <dbReference type="SAM" id="SignalP"/>
    </source>
</evidence>
<gene>
    <name evidence="3" type="primary">LOC110711384</name>
</gene>
<dbReference type="PANTHER" id="PTHR33743:SF19">
    <property type="entry name" value="PROTEIN GOLVEN 6"/>
    <property type="match status" value="1"/>
</dbReference>